<evidence type="ECO:0000256" key="4">
    <source>
        <dbReference type="ARBA" id="ARBA00022692"/>
    </source>
</evidence>
<comment type="caution">
    <text evidence="15">The sequence shown here is derived from an EMBL/GenBank/DDBJ whole genome shotgun (WGS) entry which is preliminary data.</text>
</comment>
<reference evidence="15" key="1">
    <citation type="thesis" date="2021" institute="BYU ScholarsArchive" country="Provo, UT, USA">
        <title>Applications of and Algorithms for Genome Assembly and Genomic Analyses with an Emphasis on Marine Teleosts.</title>
        <authorList>
            <person name="Pickett B.D."/>
        </authorList>
    </citation>
    <scope>NUCLEOTIDE SEQUENCE</scope>
    <source>
        <strain evidence="15">HI-2016</strain>
    </source>
</reference>
<feature type="transmembrane region" description="Helical" evidence="13">
    <location>
        <begin position="79"/>
        <end position="98"/>
    </location>
</feature>
<evidence type="ECO:0000256" key="12">
    <source>
        <dbReference type="RuleBase" id="RU000688"/>
    </source>
</evidence>
<dbReference type="SUPFAM" id="SSF81321">
    <property type="entry name" value="Family A G protein-coupled receptor-like"/>
    <property type="match status" value="1"/>
</dbReference>
<dbReference type="GO" id="GO:0005886">
    <property type="term" value="C:plasma membrane"/>
    <property type="evidence" value="ECO:0007669"/>
    <property type="project" value="UniProtKB-SubCell"/>
</dbReference>
<gene>
    <name evidence="15" type="ORF">JZ751_012086</name>
</gene>
<evidence type="ECO:0000256" key="3">
    <source>
        <dbReference type="ARBA" id="ARBA00022475"/>
    </source>
</evidence>
<evidence type="ECO:0000259" key="14">
    <source>
        <dbReference type="PROSITE" id="PS50262"/>
    </source>
</evidence>
<name>A0A8T2PRD9_9TELE</name>
<dbReference type="PANTHER" id="PTHR24248">
    <property type="entry name" value="ADRENERGIC RECEPTOR-RELATED G-PROTEIN COUPLED RECEPTOR"/>
    <property type="match status" value="1"/>
</dbReference>
<dbReference type="Pfam" id="PF00001">
    <property type="entry name" value="7tm_1"/>
    <property type="match status" value="1"/>
</dbReference>
<evidence type="ECO:0000256" key="2">
    <source>
        <dbReference type="ARBA" id="ARBA00014216"/>
    </source>
</evidence>
<feature type="domain" description="G-protein coupled receptors family 1 profile" evidence="14">
    <location>
        <begin position="59"/>
        <end position="313"/>
    </location>
</feature>
<dbReference type="InterPro" id="IPR017452">
    <property type="entry name" value="GPCR_Rhodpsn_7TM"/>
</dbReference>
<keyword evidence="8 12" id="KW-0675">Receptor</keyword>
<evidence type="ECO:0000256" key="10">
    <source>
        <dbReference type="ARBA" id="ARBA00023224"/>
    </source>
</evidence>
<evidence type="ECO:0000256" key="6">
    <source>
        <dbReference type="ARBA" id="ARBA00023040"/>
    </source>
</evidence>
<dbReference type="Gene3D" id="1.20.1070.10">
    <property type="entry name" value="Rhodopsin 7-helix transmembrane proteins"/>
    <property type="match status" value="1"/>
</dbReference>
<evidence type="ECO:0000256" key="8">
    <source>
        <dbReference type="ARBA" id="ARBA00023170"/>
    </source>
</evidence>
<keyword evidence="9" id="KW-0325">Glycoprotein</keyword>
<dbReference type="PROSITE" id="PS50262">
    <property type="entry name" value="G_PROTEIN_RECEP_F1_2"/>
    <property type="match status" value="1"/>
</dbReference>
<feature type="transmembrane region" description="Helical" evidence="13">
    <location>
        <begin position="42"/>
        <end position="67"/>
    </location>
</feature>
<dbReference type="InterPro" id="IPR000276">
    <property type="entry name" value="GPCR_Rhodpsn"/>
</dbReference>
<dbReference type="GO" id="GO:0071880">
    <property type="term" value="P:adenylate cyclase-activating adrenergic receptor signaling pathway"/>
    <property type="evidence" value="ECO:0007669"/>
    <property type="project" value="TreeGrafter"/>
</dbReference>
<evidence type="ECO:0000256" key="1">
    <source>
        <dbReference type="ARBA" id="ARBA00004651"/>
    </source>
</evidence>
<organism evidence="15 16">
    <name type="scientific">Albula glossodonta</name>
    <name type="common">roundjaw bonefish</name>
    <dbReference type="NCBI Taxonomy" id="121402"/>
    <lineage>
        <taxon>Eukaryota</taxon>
        <taxon>Metazoa</taxon>
        <taxon>Chordata</taxon>
        <taxon>Craniata</taxon>
        <taxon>Vertebrata</taxon>
        <taxon>Euteleostomi</taxon>
        <taxon>Actinopterygii</taxon>
        <taxon>Neopterygii</taxon>
        <taxon>Teleostei</taxon>
        <taxon>Albuliformes</taxon>
        <taxon>Albulidae</taxon>
        <taxon>Albula</taxon>
    </lineage>
</organism>
<keyword evidence="7 13" id="KW-0472">Membrane</keyword>
<protein>
    <recommendedName>
        <fullName evidence="2">Alpha-1A adrenergic receptor</fullName>
    </recommendedName>
    <alternativeName>
        <fullName evidence="11">Alpha-1A adrenoreceptor</fullName>
    </alternativeName>
</protein>
<dbReference type="GO" id="GO:0007204">
    <property type="term" value="P:positive regulation of cytosolic calcium ion concentration"/>
    <property type="evidence" value="ECO:0007669"/>
    <property type="project" value="TreeGrafter"/>
</dbReference>
<keyword evidence="4 12" id="KW-0812">Transmembrane</keyword>
<dbReference type="InterPro" id="IPR002233">
    <property type="entry name" value="ADR_fam"/>
</dbReference>
<dbReference type="PRINTS" id="PR00237">
    <property type="entry name" value="GPCRRHODOPSN"/>
</dbReference>
<dbReference type="OrthoDB" id="6358729at2759"/>
<feature type="transmembrane region" description="Helical" evidence="13">
    <location>
        <begin position="118"/>
        <end position="138"/>
    </location>
</feature>
<dbReference type="PANTHER" id="PTHR24248:SF16">
    <property type="entry name" value="ALPHA-1A ADRENERGIC RECEPTOR"/>
    <property type="match status" value="1"/>
</dbReference>
<keyword evidence="6 12" id="KW-0297">G-protein coupled receptor</keyword>
<sequence length="372" mass="40628">MATMVRHQPIDVKGVNMTPEFLTQDCLNCTQPSIPEFSVTKAVMMALVLGIFVVFGVLGNTLVILSVACHRHLRTVTHYFIVNLAVADLLLSLAVLPFSATFEVLGRWVFGRPLCSAWAALDVLCCTASIMSLCAISVDRCIGISYPLRYPAIVTQRRGLLALVALWALAGTISVGPLFGWKEPAPEDDTICGITEEPAYAVFSAMGSFYVPLGVILAMYCRVYVVARRESRGLREGQKTDWSDREGVTLRMHRGHSAPNATLEEGGEGEDALKSRAHFTFRLLKLSREKKAAKTLGIVVGCFVLCWLPFFLVLPIEGVCHITIAGKPEGHAEQAILSLHTCTVLVSRAGHAPWQFLSGLQAGHKKRICAAY</sequence>
<evidence type="ECO:0000256" key="11">
    <source>
        <dbReference type="ARBA" id="ARBA00032839"/>
    </source>
</evidence>
<feature type="transmembrane region" description="Helical" evidence="13">
    <location>
        <begin position="159"/>
        <end position="179"/>
    </location>
</feature>
<keyword evidence="10 12" id="KW-0807">Transducer</keyword>
<comment type="subcellular location">
    <subcellularLocation>
        <location evidence="1">Cell membrane</location>
        <topology evidence="1">Multi-pass membrane protein</topology>
    </subcellularLocation>
</comment>
<accession>A0A8T2PRD9</accession>
<evidence type="ECO:0000256" key="9">
    <source>
        <dbReference type="ARBA" id="ARBA00023180"/>
    </source>
</evidence>
<dbReference type="AlphaFoldDB" id="A0A8T2PRD9"/>
<dbReference type="GO" id="GO:0007200">
    <property type="term" value="P:phospholipase C-activating G protein-coupled receptor signaling pathway"/>
    <property type="evidence" value="ECO:0007669"/>
    <property type="project" value="TreeGrafter"/>
</dbReference>
<evidence type="ECO:0000313" key="16">
    <source>
        <dbReference type="Proteomes" id="UP000824540"/>
    </source>
</evidence>
<keyword evidence="3" id="KW-1003">Cell membrane</keyword>
<dbReference type="SMART" id="SM01381">
    <property type="entry name" value="7TM_GPCR_Srsx"/>
    <property type="match status" value="1"/>
</dbReference>
<evidence type="ECO:0000256" key="7">
    <source>
        <dbReference type="ARBA" id="ARBA00023136"/>
    </source>
</evidence>
<dbReference type="Proteomes" id="UP000824540">
    <property type="component" value="Unassembled WGS sequence"/>
</dbReference>
<evidence type="ECO:0000256" key="5">
    <source>
        <dbReference type="ARBA" id="ARBA00022989"/>
    </source>
</evidence>
<keyword evidence="16" id="KW-1185">Reference proteome</keyword>
<dbReference type="GO" id="GO:0004937">
    <property type="term" value="F:alpha1-adrenergic receptor activity"/>
    <property type="evidence" value="ECO:0007669"/>
    <property type="project" value="TreeGrafter"/>
</dbReference>
<comment type="similarity">
    <text evidence="12">Belongs to the G-protein coupled receptor 1 family.</text>
</comment>
<dbReference type="GO" id="GO:0007267">
    <property type="term" value="P:cell-cell signaling"/>
    <property type="evidence" value="ECO:0007669"/>
    <property type="project" value="TreeGrafter"/>
</dbReference>
<dbReference type="GO" id="GO:0043410">
    <property type="term" value="P:positive regulation of MAPK cascade"/>
    <property type="evidence" value="ECO:0007669"/>
    <property type="project" value="TreeGrafter"/>
</dbReference>
<dbReference type="EMBL" id="JAFBMS010000003">
    <property type="protein sequence ID" value="KAG9353962.1"/>
    <property type="molecule type" value="Genomic_DNA"/>
</dbReference>
<evidence type="ECO:0000256" key="13">
    <source>
        <dbReference type="SAM" id="Phobius"/>
    </source>
</evidence>
<proteinExistence type="inferred from homology"/>
<feature type="transmembrane region" description="Helical" evidence="13">
    <location>
        <begin position="199"/>
        <end position="225"/>
    </location>
</feature>
<dbReference type="PROSITE" id="PS00237">
    <property type="entry name" value="G_PROTEIN_RECEP_F1_1"/>
    <property type="match status" value="1"/>
</dbReference>
<dbReference type="PRINTS" id="PR01103">
    <property type="entry name" value="ADRENERGICR"/>
</dbReference>
<keyword evidence="5 13" id="KW-1133">Transmembrane helix</keyword>
<feature type="transmembrane region" description="Helical" evidence="13">
    <location>
        <begin position="292"/>
        <end position="314"/>
    </location>
</feature>
<evidence type="ECO:0000313" key="15">
    <source>
        <dbReference type="EMBL" id="KAG9353962.1"/>
    </source>
</evidence>